<dbReference type="SUPFAM" id="SSF57716">
    <property type="entry name" value="Glucocorticoid receptor-like (DNA-binding domain)"/>
    <property type="match status" value="1"/>
</dbReference>
<keyword evidence="1" id="KW-0863">Zinc-finger</keyword>
<dbReference type="Proteomes" id="UP000682892">
    <property type="component" value="Chromosome 1"/>
</dbReference>
<sequence>MDQFLPEVPGNDPTQFCRLCFSQENIHWVIRTCGTEVDLPFVNTIGECLGIWLSLEEDFPYAVCLPCTKRLEGILEFRETSRRCDEALKAKRREDPNAMVLFYDYPEDKVFINGSDKPGFFQDDPDFDTEVIVPEVIVGDEKEEEEAPVEEVVPQIRMSQAEKQLALQNPPPPTVRPSANIFLVHTEPDHGGHPKRLSPRKFPQCRSAERQKPFPPKRKTTRYAKKVLCPNKTLLPLLRL</sequence>
<reference evidence="4" key="1">
    <citation type="submission" date="2005-10" db="EMBL/GenBank/DDBJ databases">
        <authorList>
            <person name="Loftus B.J."/>
            <person name="Nene V.M."/>
            <person name="Hannick L.I."/>
            <person name="Bidwell S."/>
            <person name="Haas B."/>
            <person name="Amedeo P."/>
            <person name="Orvis J."/>
            <person name="Wortman J.R."/>
            <person name="White O.R."/>
            <person name="Salzberg S."/>
            <person name="Shumway M."/>
            <person name="Koo H."/>
            <person name="Zhao Y."/>
            <person name="Holmes M."/>
            <person name="Miller J."/>
            <person name="Schatz M."/>
            <person name="Pop M."/>
            <person name="Pai G."/>
            <person name="Utterback T."/>
            <person name="Rogers Y.-H."/>
            <person name="Kravitz S."/>
            <person name="Fraser C.M."/>
        </authorList>
    </citation>
    <scope>NUCLEOTIDE SEQUENCE</scope>
    <source>
        <strain evidence="4">Liverpool</strain>
    </source>
</reference>
<feature type="binding site" evidence="1">
    <location>
        <position position="17"/>
    </location>
    <ligand>
        <name>Zn(2+)</name>
        <dbReference type="ChEBI" id="CHEBI:29105"/>
    </ligand>
</feature>
<dbReference type="InterPro" id="IPR012934">
    <property type="entry name" value="Znf_AD"/>
</dbReference>
<feature type="domain" description="ZAD" evidence="3">
    <location>
        <begin position="15"/>
        <end position="91"/>
    </location>
</feature>
<gene>
    <name evidence="4" type="ORF">AaeL_AAEL004882</name>
</gene>
<accession>Q17BR6</accession>
<feature type="binding site" evidence="1">
    <location>
        <position position="64"/>
    </location>
    <ligand>
        <name>Zn(2+)</name>
        <dbReference type="ChEBI" id="CHEBI:29105"/>
    </ligand>
</feature>
<feature type="binding site" evidence="1">
    <location>
        <position position="67"/>
    </location>
    <ligand>
        <name>Zn(2+)</name>
        <dbReference type="ChEBI" id="CHEBI:29105"/>
    </ligand>
</feature>
<dbReference type="VEuPathDB" id="VectorBase:AAEL004892"/>
<dbReference type="Gene3D" id="3.40.1800.20">
    <property type="match status" value="1"/>
</dbReference>
<dbReference type="PaxDb" id="7159-AAEL004882-PA"/>
<dbReference type="Pfam" id="PF07776">
    <property type="entry name" value="zf-AD"/>
    <property type="match status" value="1"/>
</dbReference>
<dbReference type="PhylomeDB" id="Q17BR6"/>
<keyword evidence="1" id="KW-0479">Metal-binding</keyword>
<feature type="region of interest" description="Disordered" evidence="2">
    <location>
        <begin position="188"/>
        <end position="223"/>
    </location>
</feature>
<evidence type="ECO:0000313" key="5">
    <source>
        <dbReference type="Proteomes" id="UP000682892"/>
    </source>
</evidence>
<evidence type="ECO:0000256" key="1">
    <source>
        <dbReference type="PROSITE-ProRule" id="PRU01263"/>
    </source>
</evidence>
<dbReference type="PROSITE" id="PS51915">
    <property type="entry name" value="ZAD"/>
    <property type="match status" value="1"/>
</dbReference>
<dbReference type="EMBL" id="CH477318">
    <property type="protein sequence ID" value="EAT43701.1"/>
    <property type="molecule type" value="Genomic_DNA"/>
</dbReference>
<organism evidence="4 5">
    <name type="scientific">Aedes aegypti</name>
    <name type="common">Yellowfever mosquito</name>
    <name type="synonym">Culex aegypti</name>
    <dbReference type="NCBI Taxonomy" id="7159"/>
    <lineage>
        <taxon>Eukaryota</taxon>
        <taxon>Metazoa</taxon>
        <taxon>Ecdysozoa</taxon>
        <taxon>Arthropoda</taxon>
        <taxon>Hexapoda</taxon>
        <taxon>Insecta</taxon>
        <taxon>Pterygota</taxon>
        <taxon>Neoptera</taxon>
        <taxon>Endopterygota</taxon>
        <taxon>Diptera</taxon>
        <taxon>Nematocera</taxon>
        <taxon>Culicoidea</taxon>
        <taxon>Culicidae</taxon>
        <taxon>Culicinae</taxon>
        <taxon>Aedini</taxon>
        <taxon>Aedes</taxon>
        <taxon>Stegomyia</taxon>
    </lineage>
</organism>
<reference evidence="4" key="2">
    <citation type="journal article" date="2007" name="Science">
        <title>Genome sequence of Aedes aegypti, a major arbovirus vector.</title>
        <authorList>
            <person name="Nene V."/>
            <person name="Wortman J.R."/>
            <person name="Lawson D."/>
            <person name="Haas B."/>
            <person name="Kodira C."/>
            <person name="Tu Z.J."/>
            <person name="Loftus B."/>
            <person name="Xi Z."/>
            <person name="Megy K."/>
            <person name="Grabherr M."/>
            <person name="Ren Q."/>
            <person name="Zdobnov E.M."/>
            <person name="Lobo N.F."/>
            <person name="Campbell K.S."/>
            <person name="Brown S.E."/>
            <person name="Bonaldo M.F."/>
            <person name="Zhu J."/>
            <person name="Sinkins S.P."/>
            <person name="Hogenkamp D.G."/>
            <person name="Amedeo P."/>
            <person name="Arensburger P."/>
            <person name="Atkinson P.W."/>
            <person name="Bidwell S."/>
            <person name="Biedler J."/>
            <person name="Birney E."/>
            <person name="Bruggner R.V."/>
            <person name="Costas J."/>
            <person name="Coy M.R."/>
            <person name="Crabtree J."/>
            <person name="Crawford M."/>
            <person name="Debruyn B."/>
            <person name="Decaprio D."/>
            <person name="Eiglmeier K."/>
            <person name="Eisenstadt E."/>
            <person name="El-Dorry H."/>
            <person name="Gelbart W.M."/>
            <person name="Gomes S.L."/>
            <person name="Hammond M."/>
            <person name="Hannick L.I."/>
            <person name="Hogan J.R."/>
            <person name="Holmes M.H."/>
            <person name="Jaffe D."/>
            <person name="Johnston J.S."/>
            <person name="Kennedy R.C."/>
            <person name="Koo H."/>
            <person name="Kravitz S."/>
            <person name="Kriventseva E.V."/>
            <person name="Kulp D."/>
            <person name="Labutti K."/>
            <person name="Lee E."/>
            <person name="Li S."/>
            <person name="Lovin D.D."/>
            <person name="Mao C."/>
            <person name="Mauceli E."/>
            <person name="Menck C.F."/>
            <person name="Miller J.R."/>
            <person name="Montgomery P."/>
            <person name="Mori A."/>
            <person name="Nascimento A.L."/>
            <person name="Naveira H.F."/>
            <person name="Nusbaum C."/>
            <person name="O'leary S."/>
            <person name="Orvis J."/>
            <person name="Pertea M."/>
            <person name="Quesneville H."/>
            <person name="Reidenbach K.R."/>
            <person name="Rogers Y.H."/>
            <person name="Roth C.W."/>
            <person name="Schneider J.R."/>
            <person name="Schatz M."/>
            <person name="Shumway M."/>
            <person name="Stanke M."/>
            <person name="Stinson E.O."/>
            <person name="Tubio J.M."/>
            <person name="Vanzee J.P."/>
            <person name="Verjovski-Almeida S."/>
            <person name="Werner D."/>
            <person name="White O."/>
            <person name="Wyder S."/>
            <person name="Zeng Q."/>
            <person name="Zhao Q."/>
            <person name="Zhao Y."/>
            <person name="Hill C.A."/>
            <person name="Raikhel A.S."/>
            <person name="Soares M.B."/>
            <person name="Knudson D.L."/>
            <person name="Lee N.H."/>
            <person name="Galagan J."/>
            <person name="Salzberg S.L."/>
            <person name="Paulsen I.T."/>
            <person name="Dimopoulos G."/>
            <person name="Collins F.H."/>
            <person name="Birren B."/>
            <person name="Fraser-Liggett C.M."/>
            <person name="Severson D.W."/>
        </authorList>
    </citation>
    <scope>NUCLEOTIDE SEQUENCE [LARGE SCALE GENOMIC DNA]</scope>
    <source>
        <strain evidence="4">Liverpool</strain>
    </source>
</reference>
<evidence type="ECO:0000313" key="4">
    <source>
        <dbReference type="EMBL" id="EAT43701.1"/>
    </source>
</evidence>
<evidence type="ECO:0000259" key="3">
    <source>
        <dbReference type="PROSITE" id="PS51915"/>
    </source>
</evidence>
<dbReference type="AlphaFoldDB" id="Q17BR6"/>
<evidence type="ECO:0000256" key="2">
    <source>
        <dbReference type="SAM" id="MobiDB-lite"/>
    </source>
</evidence>
<feature type="binding site" evidence="1">
    <location>
        <position position="20"/>
    </location>
    <ligand>
        <name>Zn(2+)</name>
        <dbReference type="ChEBI" id="CHEBI:29105"/>
    </ligand>
</feature>
<keyword evidence="1" id="KW-0862">Zinc</keyword>
<proteinExistence type="predicted"/>
<reference evidence="4" key="3">
    <citation type="submission" date="2012-09" db="EMBL/GenBank/DDBJ databases">
        <authorList>
            <consortium name="VectorBase"/>
        </authorList>
    </citation>
    <scope>NUCLEOTIDE SEQUENCE</scope>
    <source>
        <strain evidence="4">Liverpool</strain>
    </source>
</reference>
<protein>
    <submittedName>
        <fullName evidence="4">AAEL004882-PA</fullName>
    </submittedName>
</protein>
<dbReference type="SMART" id="SM00868">
    <property type="entry name" value="zf-AD"/>
    <property type="match status" value="1"/>
</dbReference>
<dbReference type="GO" id="GO:0005634">
    <property type="term" value="C:nucleus"/>
    <property type="evidence" value="ECO:0007669"/>
    <property type="project" value="InterPro"/>
</dbReference>
<dbReference type="HOGENOM" id="CLU_1157228_0_0_1"/>
<name>Q17BR6_AEDAE</name>
<dbReference type="GO" id="GO:0008270">
    <property type="term" value="F:zinc ion binding"/>
    <property type="evidence" value="ECO:0007669"/>
    <property type="project" value="UniProtKB-UniRule"/>
</dbReference>